<dbReference type="InterPro" id="IPR011047">
    <property type="entry name" value="Quinoprotein_ADH-like_sf"/>
</dbReference>
<dbReference type="SMART" id="SM00320">
    <property type="entry name" value="WD40"/>
    <property type="match status" value="14"/>
</dbReference>
<dbReference type="InterPro" id="IPR019775">
    <property type="entry name" value="WD40_repeat_CS"/>
</dbReference>
<dbReference type="SUPFAM" id="SSF52540">
    <property type="entry name" value="P-loop containing nucleoside triphosphate hydrolases"/>
    <property type="match status" value="1"/>
</dbReference>
<dbReference type="SUPFAM" id="SSF101898">
    <property type="entry name" value="NHL repeat"/>
    <property type="match status" value="1"/>
</dbReference>
<dbReference type="PANTHER" id="PTHR22847">
    <property type="entry name" value="WD40 REPEAT PROTEIN"/>
    <property type="match status" value="1"/>
</dbReference>
<feature type="repeat" description="WD" evidence="3">
    <location>
        <begin position="1212"/>
        <end position="1246"/>
    </location>
</feature>
<dbReference type="InterPro" id="IPR020472">
    <property type="entry name" value="WD40_PAC1"/>
</dbReference>
<dbReference type="PANTHER" id="PTHR22847:SF637">
    <property type="entry name" value="WD REPEAT DOMAIN 5B"/>
    <property type="match status" value="1"/>
</dbReference>
<gene>
    <name evidence="8" type="ORF">BC008_20275</name>
</gene>
<evidence type="ECO:0000256" key="3">
    <source>
        <dbReference type="PROSITE-ProRule" id="PRU00221"/>
    </source>
</evidence>
<dbReference type="PROSITE" id="PS00678">
    <property type="entry name" value="WD_REPEATS_1"/>
    <property type="match status" value="2"/>
</dbReference>
<dbReference type="Pfam" id="PF20703">
    <property type="entry name" value="nSTAND1"/>
    <property type="match status" value="1"/>
</dbReference>
<feature type="repeat" description="WD" evidence="3">
    <location>
        <begin position="796"/>
        <end position="837"/>
    </location>
</feature>
<evidence type="ECO:0000259" key="6">
    <source>
        <dbReference type="Pfam" id="PF19954"/>
    </source>
</evidence>
<reference evidence="8 9" key="1">
    <citation type="journal article" date="2015" name="Genome Announc.">
        <title>Draft Genome of the Euendolithic (true boring) Cyanobacterium Mastigocoleus testarum strain BC008.</title>
        <authorList>
            <person name="Guida B.S."/>
            <person name="Garcia-Pichel F."/>
        </authorList>
    </citation>
    <scope>NUCLEOTIDE SEQUENCE [LARGE SCALE GENOMIC DNA]</scope>
    <source>
        <strain evidence="8 9">BC008</strain>
    </source>
</reference>
<dbReference type="InterPro" id="IPR045429">
    <property type="entry name" value="EAD10"/>
</dbReference>
<keyword evidence="1 3" id="KW-0853">WD repeat</keyword>
<dbReference type="InterPro" id="IPR049052">
    <property type="entry name" value="nSTAND1"/>
</dbReference>
<keyword evidence="5" id="KW-0812">Transmembrane</keyword>
<dbReference type="InterPro" id="IPR001680">
    <property type="entry name" value="WD40_rpt"/>
</dbReference>
<comment type="caution">
    <text evidence="8">The sequence shown here is derived from an EMBL/GenBank/DDBJ whole genome shotgun (WGS) entry which is preliminary data.</text>
</comment>
<dbReference type="InterPro" id="IPR027417">
    <property type="entry name" value="P-loop_NTPase"/>
</dbReference>
<dbReference type="PROSITE" id="PS50082">
    <property type="entry name" value="WD_REPEATS_2"/>
    <property type="match status" value="7"/>
</dbReference>
<protein>
    <recommendedName>
        <fullName evidence="10">Orc1-like AAA ATPase domain-containing protein</fullName>
    </recommendedName>
</protein>
<evidence type="ECO:0000313" key="8">
    <source>
        <dbReference type="EMBL" id="KST65137.1"/>
    </source>
</evidence>
<dbReference type="Gene3D" id="3.40.50.300">
    <property type="entry name" value="P-loop containing nucleotide triphosphate hydrolases"/>
    <property type="match status" value="1"/>
</dbReference>
<dbReference type="PRINTS" id="PR00320">
    <property type="entry name" value="GPROTEINBRPT"/>
</dbReference>
<feature type="repeat" description="WD" evidence="3">
    <location>
        <begin position="929"/>
        <end position="961"/>
    </location>
</feature>
<evidence type="ECO:0000256" key="2">
    <source>
        <dbReference type="ARBA" id="ARBA00022737"/>
    </source>
</evidence>
<dbReference type="Pfam" id="PF00400">
    <property type="entry name" value="WD40"/>
    <property type="match status" value="8"/>
</dbReference>
<dbReference type="SUPFAM" id="SSF50998">
    <property type="entry name" value="Quinoprotein alcohol dehydrogenase-like"/>
    <property type="match status" value="1"/>
</dbReference>
<feature type="repeat" description="WD" evidence="3">
    <location>
        <begin position="1112"/>
        <end position="1155"/>
    </location>
</feature>
<keyword evidence="4" id="KW-0802">TPR repeat</keyword>
<dbReference type="SUPFAM" id="SSF50978">
    <property type="entry name" value="WD40 repeat-like"/>
    <property type="match status" value="1"/>
</dbReference>
<feature type="repeat" description="TPR" evidence="4">
    <location>
        <begin position="1323"/>
        <end position="1356"/>
    </location>
</feature>
<dbReference type="Proteomes" id="UP000053372">
    <property type="component" value="Unassembled WGS sequence"/>
</dbReference>
<evidence type="ECO:0000256" key="4">
    <source>
        <dbReference type="PROSITE-ProRule" id="PRU00339"/>
    </source>
</evidence>
<feature type="domain" description="Effector-associated" evidence="6">
    <location>
        <begin position="1"/>
        <end position="77"/>
    </location>
</feature>
<evidence type="ECO:0000256" key="1">
    <source>
        <dbReference type="ARBA" id="ARBA00022574"/>
    </source>
</evidence>
<name>A0A0V7ZKZ2_9CYAN</name>
<dbReference type="PROSITE" id="PS50294">
    <property type="entry name" value="WD_REPEATS_REGION"/>
    <property type="match status" value="6"/>
</dbReference>
<accession>A0A0V7ZKZ2</accession>
<dbReference type="InterPro" id="IPR015943">
    <property type="entry name" value="WD40/YVTN_repeat-like_dom_sf"/>
</dbReference>
<keyword evidence="9" id="KW-1185">Reference proteome</keyword>
<feature type="repeat" description="WD" evidence="3">
    <location>
        <begin position="670"/>
        <end position="702"/>
    </location>
</feature>
<keyword evidence="5" id="KW-1133">Transmembrane helix</keyword>
<evidence type="ECO:0000313" key="9">
    <source>
        <dbReference type="Proteomes" id="UP000053372"/>
    </source>
</evidence>
<evidence type="ECO:0000259" key="7">
    <source>
        <dbReference type="Pfam" id="PF20703"/>
    </source>
</evidence>
<feature type="domain" description="Novel STAND NTPase 1" evidence="7">
    <location>
        <begin position="116"/>
        <end position="530"/>
    </location>
</feature>
<dbReference type="Pfam" id="PF19954">
    <property type="entry name" value="EAD10"/>
    <property type="match status" value="1"/>
</dbReference>
<dbReference type="InterPro" id="IPR011659">
    <property type="entry name" value="WD40"/>
</dbReference>
<dbReference type="PROSITE" id="PS50005">
    <property type="entry name" value="TPR"/>
    <property type="match status" value="1"/>
</dbReference>
<sequence length="1369" mass="153790">MTLSEDVKQILNRIETGQQTQNDLTLLRQRLMAGDRDALQQLGKYNVSLGEGKEIHVGDRNYYAWTDETIQAVVRVIQKDSNVTFSVIYNYNNYYQEEVKVVASGVNDETDDLPCPYRGLFSFSPEDAKYFFGRDIFIEELYQLTQTRNFIPVLGASGSGKSSVIMAGLIPKLLMEGNWQFTHFRPGKEPFHALAQALVPLYVDKDNLDETDRIAQARKLARYFRDRTLPLSDIFKTIQYNHPNNRVLLIADQFEELYTLCDDEKIRHQFLNTLLEIFQSLAQQSSLSIVLVAAMRADFLGNVLSYPPLADVLRNVDVKIRSMNSEELREVIEKPAQKLGVTFEGGLVERILNDVEKEPGNLPLLEFALTELWKKRNHKQLTHSVYEEIGEVSGALTRYANEKYRQLKPEEQEQVRRIFVQLVRPGEGTEDTRRVATKAELKESNWNLVKKLADARLVVTSRINVTPEKENSSELKTENQSKETVEVIHEALIRNWGQLKEWMEADREFRIWQEKLRSSRRHWVEMQRDNGWLLRGAALALAEKKLQDRQGEISQEEQEFILLSQKYQQRRRQRTIGGLIAGIVTVSLVAAVALWQWRRAVIGEENANMQAEIATLNSRFVSDKSLDSLIDGIRLGTKLNNENSLTADTLIRGTVLLQKMVYGVKEYNRLEGHRSSVYSVAFSPTEDLIVSGSLNGGVKLWKPDGTFVDDLTEISTSMVRNINFSHDGDLIAATSSYRFMLWKKTGNKFKLSQPWEGTSRSKLAIFNPKSNMIALSNRKGILELWDTKRGKLQKSFKGGNSDVTNAAFSSNGKLIASADSQGIVRIWNTDDSKVVCPQISEGYVVDFTTKGKLITSAKKGIRLWDLKNCNLIYLLKDKILTSPGGDALAVSHKDDLVALGSENSVKLWRFWKSNSRFVDRFMGRLVHTLQGHRNLVWGVGFNSKGDIVASASSDGNVKLWKHHGNPVPTLEGYRVAFNSKSNQIASTTFDGGIQLWKPDGTPDDNLEGTAKWINKIADLVDIAFSPDGKLIAFIGNKGIIKIWKTQERTELPLIEDCGDRLPSQTKTQPCQNSFTSVAFSPDSNLIATGSKDKTVMIWNIKDRKKRTLVHRLEEHKGKVTSVAFSPKGNLIASASEDADNTIKLWNSKNGRLFRPLKGHAATVNQVIFSPNGDLIASASGIGNSEYFQAKTATDNTIRLWNPKNGDSVGSPFVGHTDAVNSIAFHPKEKIIASASSDTTIKLWKLDGTLLATLEGDTSEIKSIAFSNDGKTIASADINGKVILWNLNLDDLLREGCDWVRDYLKNNPNVSDEERRFCGVQPSATAFLLQGEQLAFDGNIDGAVSAFQKALKLHPSLEFDPQTKAQKLAK</sequence>
<evidence type="ECO:0008006" key="10">
    <source>
        <dbReference type="Google" id="ProtNLM"/>
    </source>
</evidence>
<dbReference type="OrthoDB" id="500003at2"/>
<dbReference type="InterPro" id="IPR019734">
    <property type="entry name" value="TPR_rpt"/>
</dbReference>
<feature type="transmembrane region" description="Helical" evidence="5">
    <location>
        <begin position="576"/>
        <end position="597"/>
    </location>
</feature>
<dbReference type="RefSeq" id="WP_058184087.1">
    <property type="nucleotide sequence ID" value="NZ_LMTZ01000112.1"/>
</dbReference>
<feature type="repeat" description="WD" evidence="3">
    <location>
        <begin position="1067"/>
        <end position="1108"/>
    </location>
</feature>
<dbReference type="Gene3D" id="2.130.10.10">
    <property type="entry name" value="YVTN repeat-like/Quinoprotein amine dehydrogenase"/>
    <property type="match status" value="3"/>
</dbReference>
<feature type="repeat" description="WD" evidence="3">
    <location>
        <begin position="1253"/>
        <end position="1294"/>
    </location>
</feature>
<proteinExistence type="predicted"/>
<keyword evidence="5" id="KW-0472">Membrane</keyword>
<organism evidence="8 9">
    <name type="scientific">Mastigocoleus testarum BC008</name>
    <dbReference type="NCBI Taxonomy" id="371196"/>
    <lineage>
        <taxon>Bacteria</taxon>
        <taxon>Bacillati</taxon>
        <taxon>Cyanobacteriota</taxon>
        <taxon>Cyanophyceae</taxon>
        <taxon>Nostocales</taxon>
        <taxon>Hapalosiphonaceae</taxon>
        <taxon>Mastigocoleus</taxon>
    </lineage>
</organism>
<evidence type="ECO:0000256" key="5">
    <source>
        <dbReference type="SAM" id="Phobius"/>
    </source>
</evidence>
<dbReference type="EMBL" id="LMTZ01000112">
    <property type="protein sequence ID" value="KST65137.1"/>
    <property type="molecule type" value="Genomic_DNA"/>
</dbReference>
<dbReference type="InterPro" id="IPR036322">
    <property type="entry name" value="WD40_repeat_dom_sf"/>
</dbReference>
<keyword evidence="2" id="KW-0677">Repeat</keyword>
<dbReference type="Pfam" id="PF07676">
    <property type="entry name" value="PD40"/>
    <property type="match status" value="1"/>
</dbReference>
<dbReference type="CDD" id="cd00200">
    <property type="entry name" value="WD40"/>
    <property type="match status" value="2"/>
</dbReference>